<feature type="transmembrane region" description="Helical" evidence="1">
    <location>
        <begin position="38"/>
        <end position="60"/>
    </location>
</feature>
<accession>A0A2W2B592</accession>
<name>A0A2W2B592_9BACT</name>
<comment type="caution">
    <text evidence="2">The sequence shown here is derived from an EMBL/GenBank/DDBJ whole genome shotgun (WGS) entry which is preliminary data.</text>
</comment>
<evidence type="ECO:0000256" key="1">
    <source>
        <dbReference type="SAM" id="Phobius"/>
    </source>
</evidence>
<proteinExistence type="predicted"/>
<evidence type="ECO:0000313" key="3">
    <source>
        <dbReference type="Proteomes" id="UP000248745"/>
    </source>
</evidence>
<gene>
    <name evidence="2" type="ORF">DN068_19680</name>
</gene>
<reference evidence="2 3" key="1">
    <citation type="submission" date="2018-06" db="EMBL/GenBank/DDBJ databases">
        <title>Mucibacter soli gen. nov., sp. nov., a new member of the family Chitinophagaceae producing mucin.</title>
        <authorList>
            <person name="Kim M.-K."/>
            <person name="Park S."/>
            <person name="Kim T.-S."/>
            <person name="Joung Y."/>
            <person name="Han J.-H."/>
            <person name="Kim S.B."/>
        </authorList>
    </citation>
    <scope>NUCLEOTIDE SEQUENCE [LARGE SCALE GENOMIC DNA]</scope>
    <source>
        <strain evidence="2 3">R1-15</strain>
    </source>
</reference>
<keyword evidence="1" id="KW-0812">Transmembrane</keyword>
<evidence type="ECO:0000313" key="2">
    <source>
        <dbReference type="EMBL" id="PZF71197.1"/>
    </source>
</evidence>
<dbReference type="EMBL" id="QKTW01000026">
    <property type="protein sequence ID" value="PZF71197.1"/>
    <property type="molecule type" value="Genomic_DNA"/>
</dbReference>
<dbReference type="AlphaFoldDB" id="A0A2W2B592"/>
<dbReference type="Proteomes" id="UP000248745">
    <property type="component" value="Unassembled WGS sequence"/>
</dbReference>
<keyword evidence="3" id="KW-1185">Reference proteome</keyword>
<keyword evidence="1" id="KW-1133">Transmembrane helix</keyword>
<keyword evidence="1" id="KW-0472">Membrane</keyword>
<dbReference type="RefSeq" id="WP_111000665.1">
    <property type="nucleotide sequence ID" value="NZ_QKTW01000026.1"/>
</dbReference>
<sequence>MKALPQNSGSQPEWDSNLIKDLSFIKKNLRYPISKRQLLPGMLAVMSLTTVCLLVTLTLAKKHGPFDFLLVGLLLLTFFITSRRTYESLRFISVPTPFVLIENIKALHDFLESQHLVVFHHPEAPEVFQIISKNIDAFKDVREILVFIADDNRILINSHFTSVTQNMTKHHKQMGKMLTDYIKAHEAAGPSQFRQKIK</sequence>
<dbReference type="OrthoDB" id="9878089at2"/>
<feature type="transmembrane region" description="Helical" evidence="1">
    <location>
        <begin position="66"/>
        <end position="82"/>
    </location>
</feature>
<organism evidence="2 3">
    <name type="scientific">Taibaiella soli</name>
    <dbReference type="NCBI Taxonomy" id="1649169"/>
    <lineage>
        <taxon>Bacteria</taxon>
        <taxon>Pseudomonadati</taxon>
        <taxon>Bacteroidota</taxon>
        <taxon>Chitinophagia</taxon>
        <taxon>Chitinophagales</taxon>
        <taxon>Chitinophagaceae</taxon>
        <taxon>Taibaiella</taxon>
    </lineage>
</organism>
<protein>
    <submittedName>
        <fullName evidence="2">Uncharacterized protein</fullName>
    </submittedName>
</protein>